<organism evidence="2 4">
    <name type="scientific">Flavobacterium glaciei</name>
    <dbReference type="NCBI Taxonomy" id="386300"/>
    <lineage>
        <taxon>Bacteria</taxon>
        <taxon>Pseudomonadati</taxon>
        <taxon>Bacteroidota</taxon>
        <taxon>Flavobacteriia</taxon>
        <taxon>Flavobacteriales</taxon>
        <taxon>Flavobacteriaceae</taxon>
        <taxon>Flavobacterium</taxon>
    </lineage>
</organism>
<sequence>MDIDRYEELAKAIFFASLEVHKIMGPGLLESVYEICLLKELQLRNISAETQVGIPLQFKGFDLSKEYRIDILVEKEIIIELKSIDIILPVHHAQIISYLKLADKRMGFLINFNVPIIKSGFKRFVNNY</sequence>
<dbReference type="Pfam" id="PF13366">
    <property type="entry name" value="PDDEXK_3"/>
    <property type="match status" value="1"/>
</dbReference>
<accession>A0A562PJR8</accession>
<dbReference type="NCBIfam" id="TIGR04256">
    <property type="entry name" value="GxxExxY"/>
    <property type="match status" value="1"/>
</dbReference>
<protein>
    <submittedName>
        <fullName evidence="2">GxxExxY protein</fullName>
    </submittedName>
</protein>
<name>A0A562PJR8_9FLAO</name>
<comment type="caution">
    <text evidence="2">The sequence shown here is derived from an EMBL/GenBank/DDBJ whole genome shotgun (WGS) entry which is preliminary data.</text>
</comment>
<dbReference type="RefSeq" id="WP_114754990.1">
    <property type="nucleotide sequence ID" value="NZ_QQBA01000014.1"/>
</dbReference>
<dbReference type="Proteomes" id="UP000254518">
    <property type="component" value="Unassembled WGS sequence"/>
</dbReference>
<dbReference type="EMBL" id="QQBA01000014">
    <property type="protein sequence ID" value="RDI51282.1"/>
    <property type="molecule type" value="Genomic_DNA"/>
</dbReference>
<evidence type="ECO:0000313" key="1">
    <source>
        <dbReference type="EMBL" id="RDI51282.1"/>
    </source>
</evidence>
<evidence type="ECO:0000313" key="4">
    <source>
        <dbReference type="Proteomes" id="UP000321392"/>
    </source>
</evidence>
<dbReference type="EMBL" id="VLKX01000017">
    <property type="protein sequence ID" value="TWI44573.1"/>
    <property type="molecule type" value="Genomic_DNA"/>
</dbReference>
<gene>
    <name evidence="1" type="ORF">DFR66_11412</name>
    <name evidence="2" type="ORF">IQ02_02566</name>
</gene>
<evidence type="ECO:0000313" key="2">
    <source>
        <dbReference type="EMBL" id="TWI44573.1"/>
    </source>
</evidence>
<proteinExistence type="predicted"/>
<evidence type="ECO:0000313" key="3">
    <source>
        <dbReference type="Proteomes" id="UP000254518"/>
    </source>
</evidence>
<dbReference type="Proteomes" id="UP000321392">
    <property type="component" value="Unassembled WGS sequence"/>
</dbReference>
<dbReference type="OrthoDB" id="1119698at2"/>
<reference evidence="2" key="3">
    <citation type="submission" date="2019-07" db="EMBL/GenBank/DDBJ databases">
        <authorList>
            <person name="Whitman W."/>
            <person name="Huntemann M."/>
            <person name="Clum A."/>
            <person name="Pillay M."/>
            <person name="Palaniappan K."/>
            <person name="Varghese N."/>
            <person name="Mikhailova N."/>
            <person name="Stamatis D."/>
            <person name="Reddy T."/>
            <person name="Daum C."/>
            <person name="Shapiro N."/>
            <person name="Ivanova N."/>
            <person name="Kyrpides N."/>
            <person name="Woyke T."/>
        </authorList>
    </citation>
    <scope>NUCLEOTIDE SEQUENCE</scope>
    <source>
        <strain evidence="2">CGMCC 1.5380</strain>
    </source>
</reference>
<reference evidence="2 4" key="1">
    <citation type="journal article" date="2015" name="Stand. Genomic Sci.">
        <title>Genomic Encyclopedia of Bacterial and Archaeal Type Strains, Phase III: the genomes of soil and plant-associated and newly described type strains.</title>
        <authorList>
            <person name="Whitman W.B."/>
            <person name="Woyke T."/>
            <person name="Klenk H.P."/>
            <person name="Zhou Y."/>
            <person name="Lilburn T.G."/>
            <person name="Beck B.J."/>
            <person name="De Vos P."/>
            <person name="Vandamme P."/>
            <person name="Eisen J.A."/>
            <person name="Garrity G."/>
            <person name="Hugenholtz P."/>
            <person name="Kyrpides N.C."/>
        </authorList>
    </citation>
    <scope>NUCLEOTIDE SEQUENCE [LARGE SCALE GENOMIC DNA]</scope>
    <source>
        <strain evidence="2 4">CGMCC 1.5380</strain>
    </source>
</reference>
<reference evidence="1 3" key="2">
    <citation type="submission" date="2018-07" db="EMBL/GenBank/DDBJ databases">
        <title>Genomic Encyclopedia of Type Strains, Phase IV (KMG-IV): sequencing the most valuable type-strain genomes for metagenomic binning, comparative biology and taxonomic classification.</title>
        <authorList>
            <person name="Goeker M."/>
        </authorList>
    </citation>
    <scope>NUCLEOTIDE SEQUENCE [LARGE SCALE GENOMIC DNA]</scope>
    <source>
        <strain evidence="1 3">DSM 19728</strain>
    </source>
</reference>
<dbReference type="AlphaFoldDB" id="A0A562PJR8"/>
<keyword evidence="3" id="KW-1185">Reference proteome</keyword>
<dbReference type="InterPro" id="IPR026350">
    <property type="entry name" value="GxxExxY"/>
</dbReference>